<protein>
    <submittedName>
        <fullName evidence="1">Uncharacterized protein</fullName>
    </submittedName>
</protein>
<dbReference type="EMBL" id="CAESAQ020000021">
    <property type="protein sequence ID" value="CAB5495819.1"/>
    <property type="molecule type" value="Genomic_DNA"/>
</dbReference>
<comment type="caution">
    <text evidence="1">The sequence shown here is derived from an EMBL/GenBank/DDBJ whole genome shotgun (WGS) entry which is preliminary data.</text>
</comment>
<name>A0A8H8XBF6_9GAMM</name>
<keyword evidence="2" id="KW-1185">Reference proteome</keyword>
<evidence type="ECO:0000313" key="1">
    <source>
        <dbReference type="EMBL" id="CAB5495819.1"/>
    </source>
</evidence>
<dbReference type="AlphaFoldDB" id="A0A8H8XBF6"/>
<dbReference type="Proteomes" id="UP000643672">
    <property type="component" value="Unassembled WGS sequence"/>
</dbReference>
<proteinExistence type="predicted"/>
<organism evidence="1 2">
    <name type="scientific">Bathymodiolus thermophilus thioautotrophic gill symbiont</name>
    <dbReference type="NCBI Taxonomy" id="2360"/>
    <lineage>
        <taxon>Bacteria</taxon>
        <taxon>Pseudomonadati</taxon>
        <taxon>Pseudomonadota</taxon>
        <taxon>Gammaproteobacteria</taxon>
        <taxon>sulfur-oxidizing symbionts</taxon>
    </lineage>
</organism>
<reference evidence="1 2" key="1">
    <citation type="submission" date="2020-05" db="EMBL/GenBank/DDBJ databases">
        <authorList>
            <person name="Petersen J."/>
            <person name="Sayavedra L."/>
        </authorList>
    </citation>
    <scope>NUCLEOTIDE SEQUENCE [LARGE SCALE GENOMIC DNA]</scope>
    <source>
        <strain evidence="1">B thermophilus SOXS</strain>
    </source>
</reference>
<gene>
    <name evidence="1" type="ORF">THERMOS_377</name>
</gene>
<sequence>MLNTRVGFLLHCPIINKIAQVANNAINKLLTPIFDNSREFS</sequence>
<accession>A0A8H8XBF6</accession>
<evidence type="ECO:0000313" key="2">
    <source>
        <dbReference type="Proteomes" id="UP000643672"/>
    </source>
</evidence>